<keyword evidence="7" id="KW-1185">Reference proteome</keyword>
<dbReference type="GO" id="GO:0022857">
    <property type="term" value="F:transmembrane transporter activity"/>
    <property type="evidence" value="ECO:0007669"/>
    <property type="project" value="InterPro"/>
</dbReference>
<feature type="transmembrane region" description="Helical" evidence="4">
    <location>
        <begin position="45"/>
        <end position="64"/>
    </location>
</feature>
<feature type="transmembrane region" description="Helical" evidence="4">
    <location>
        <begin position="76"/>
        <end position="96"/>
    </location>
</feature>
<dbReference type="RefSeq" id="WP_173635456.1">
    <property type="nucleotide sequence ID" value="NZ_CP054212.1"/>
</dbReference>
<dbReference type="InterPro" id="IPR011701">
    <property type="entry name" value="MFS"/>
</dbReference>
<organism evidence="6 7">
    <name type="scientific">Paramixta manurensis</name>
    <dbReference type="NCBI Taxonomy" id="2740817"/>
    <lineage>
        <taxon>Bacteria</taxon>
        <taxon>Pseudomonadati</taxon>
        <taxon>Pseudomonadota</taxon>
        <taxon>Gammaproteobacteria</taxon>
        <taxon>Enterobacterales</taxon>
        <taxon>Erwiniaceae</taxon>
        <taxon>Paramixta</taxon>
    </lineage>
</organism>
<gene>
    <name evidence="6" type="ORF">PMPD1_3687</name>
</gene>
<feature type="transmembrane region" description="Helical" evidence="4">
    <location>
        <begin position="163"/>
        <end position="183"/>
    </location>
</feature>
<dbReference type="AlphaFoldDB" id="A0A6M8UI67"/>
<keyword evidence="3 4" id="KW-0472">Membrane</keyword>
<feature type="transmembrane region" description="Helical" evidence="4">
    <location>
        <begin position="338"/>
        <end position="362"/>
    </location>
</feature>
<feature type="transmembrane region" description="Helical" evidence="4">
    <location>
        <begin position="102"/>
        <end position="123"/>
    </location>
</feature>
<feature type="transmembrane region" description="Helical" evidence="4">
    <location>
        <begin position="301"/>
        <end position="326"/>
    </location>
</feature>
<dbReference type="InterPro" id="IPR052714">
    <property type="entry name" value="MFS_Exporter"/>
</dbReference>
<feature type="transmembrane region" description="Helical" evidence="4">
    <location>
        <begin position="368"/>
        <end position="386"/>
    </location>
</feature>
<reference evidence="6 7" key="1">
    <citation type="submission" date="2020-06" db="EMBL/GenBank/DDBJ databases">
        <title>Genome sequence of Paramixta manurensis strain PD-1.</title>
        <authorList>
            <person name="Lee C.W."/>
            <person name="Kim J."/>
        </authorList>
    </citation>
    <scope>NUCLEOTIDE SEQUENCE [LARGE SCALE GENOMIC DNA]</scope>
    <source>
        <strain evidence="6 7">PD-1</strain>
    </source>
</reference>
<keyword evidence="2 4" id="KW-1133">Transmembrane helix</keyword>
<evidence type="ECO:0000256" key="2">
    <source>
        <dbReference type="ARBA" id="ARBA00022989"/>
    </source>
</evidence>
<dbReference type="KEGG" id="pmak:PMPD1_3687"/>
<dbReference type="PANTHER" id="PTHR23531:SF1">
    <property type="entry name" value="QUINOLENE RESISTANCE PROTEIN NORA"/>
    <property type="match status" value="1"/>
</dbReference>
<feature type="transmembrane region" description="Helical" evidence="4">
    <location>
        <begin position="12"/>
        <end position="33"/>
    </location>
</feature>
<feature type="transmembrane region" description="Helical" evidence="4">
    <location>
        <begin position="135"/>
        <end position="157"/>
    </location>
</feature>
<dbReference type="EMBL" id="CP054212">
    <property type="protein sequence ID" value="QKJ88601.1"/>
    <property type="molecule type" value="Genomic_DNA"/>
</dbReference>
<evidence type="ECO:0000313" key="7">
    <source>
        <dbReference type="Proteomes" id="UP000505325"/>
    </source>
</evidence>
<dbReference type="InterPro" id="IPR036259">
    <property type="entry name" value="MFS_trans_sf"/>
</dbReference>
<evidence type="ECO:0000313" key="6">
    <source>
        <dbReference type="EMBL" id="QKJ88601.1"/>
    </source>
</evidence>
<proteinExistence type="predicted"/>
<feature type="transmembrane region" description="Helical" evidence="4">
    <location>
        <begin position="247"/>
        <end position="269"/>
    </location>
</feature>
<dbReference type="Gene3D" id="1.20.1250.20">
    <property type="entry name" value="MFS general substrate transporter like domains"/>
    <property type="match status" value="1"/>
</dbReference>
<dbReference type="Pfam" id="PF07690">
    <property type="entry name" value="MFS_1"/>
    <property type="match status" value="1"/>
</dbReference>
<dbReference type="Proteomes" id="UP000505325">
    <property type="component" value="Chromosome"/>
</dbReference>
<dbReference type="PANTHER" id="PTHR23531">
    <property type="entry name" value="QUINOLENE RESISTANCE PROTEIN NORA"/>
    <property type="match status" value="1"/>
</dbReference>
<accession>A0A6M8UI67</accession>
<evidence type="ECO:0000256" key="4">
    <source>
        <dbReference type="SAM" id="Phobius"/>
    </source>
</evidence>
<feature type="transmembrane region" description="Helical" evidence="4">
    <location>
        <begin position="276"/>
        <end position="295"/>
    </location>
</feature>
<dbReference type="SUPFAM" id="SSF103473">
    <property type="entry name" value="MFS general substrate transporter"/>
    <property type="match status" value="1"/>
</dbReference>
<evidence type="ECO:0000256" key="3">
    <source>
        <dbReference type="ARBA" id="ARBA00023136"/>
    </source>
</evidence>
<keyword evidence="1 4" id="KW-0812">Transmembrane</keyword>
<feature type="domain" description="Major facilitator superfamily (MFS) profile" evidence="5">
    <location>
        <begin position="1"/>
        <end position="390"/>
    </location>
</feature>
<name>A0A6M8UI67_9GAMM</name>
<dbReference type="PROSITE" id="PS50850">
    <property type="entry name" value="MFS"/>
    <property type="match status" value="1"/>
</dbReference>
<evidence type="ECO:0000256" key="1">
    <source>
        <dbReference type="ARBA" id="ARBA00022692"/>
    </source>
</evidence>
<feature type="transmembrane region" description="Helical" evidence="4">
    <location>
        <begin position="210"/>
        <end position="227"/>
    </location>
</feature>
<evidence type="ECO:0000259" key="5">
    <source>
        <dbReference type="PROSITE" id="PS50850"/>
    </source>
</evidence>
<protein>
    <submittedName>
        <fullName evidence="6">MFS transporter</fullName>
    </submittedName>
</protein>
<dbReference type="InterPro" id="IPR020846">
    <property type="entry name" value="MFS_dom"/>
</dbReference>
<sequence length="406" mass="44654">MFKQLFTRKETCLFFIMSLLFFICINGYDAFLSSFMMKRNFDPEMIGLIMGATGLATVFLRFPLSVVSGVLHNRKFFMQISLILPMVLWPIAFFYTNDATLYIAKTASGIASATWVLYNIMFIRYFSAKEAPSAVAVLALASPVGVFIGNTICSFITQNLNPMFGFWVPAVAALLALAISLLLKESESHLEKPKLDTCLRSAWEQLTDKTIWFVGILCATVLIVPFATRDTLTPIYIVKLGGSSITIGMLSNLHLLFYALAVALCSSLFYPRLGMVKTAVVGSILQAIAALGVSMSESYPVIFFFQALAGFSFGMAFAVMMSLSVLNTSPEEQTARMGLFQTIYSTGMFWGPVLMGLMLKYFTIHAGYQLIAGLACIAAVLTALAAKLIQHRSQRCEIGLSTELTK</sequence>